<proteinExistence type="predicted"/>
<reference evidence="4 5" key="1">
    <citation type="submission" date="2024-09" db="EMBL/GenBank/DDBJ databases">
        <authorList>
            <person name="Sun Q."/>
            <person name="Mori K."/>
        </authorList>
    </citation>
    <scope>NUCLEOTIDE SEQUENCE [LARGE SCALE GENOMIC DNA]</scope>
    <source>
        <strain evidence="4 5">TBRC 1432</strain>
    </source>
</reference>
<dbReference type="EMBL" id="JBHLUD010000011">
    <property type="protein sequence ID" value="MFC0546075.1"/>
    <property type="molecule type" value="Genomic_DNA"/>
</dbReference>
<accession>A0ABV6N1T2</accession>
<evidence type="ECO:0000313" key="4">
    <source>
        <dbReference type="EMBL" id="MFC0546075.1"/>
    </source>
</evidence>
<evidence type="ECO:0000256" key="1">
    <source>
        <dbReference type="SAM" id="MobiDB-lite"/>
    </source>
</evidence>
<gene>
    <name evidence="4" type="ORF">ACFFH7_31485</name>
</gene>
<dbReference type="Proteomes" id="UP001589810">
    <property type="component" value="Unassembled WGS sequence"/>
</dbReference>
<dbReference type="InterPro" id="IPR018711">
    <property type="entry name" value="NAGPA"/>
</dbReference>
<feature type="region of interest" description="Disordered" evidence="1">
    <location>
        <begin position="21"/>
        <end position="42"/>
    </location>
</feature>
<feature type="signal peptide" evidence="2">
    <location>
        <begin position="1"/>
        <end position="26"/>
    </location>
</feature>
<dbReference type="PANTHER" id="PTHR40446">
    <property type="entry name" value="N-ACETYLGLUCOSAMINE-1-PHOSPHODIESTER ALPHA-N-ACETYLGLUCOSAMINIDASE"/>
    <property type="match status" value="1"/>
</dbReference>
<feature type="chain" id="PRO_5046712347" evidence="2">
    <location>
        <begin position="27"/>
        <end position="968"/>
    </location>
</feature>
<keyword evidence="4" id="KW-0326">Glycosidase</keyword>
<comment type="caution">
    <text evidence="4">The sequence shown here is derived from an EMBL/GenBank/DDBJ whole genome shotgun (WGS) entry which is preliminary data.</text>
</comment>
<protein>
    <submittedName>
        <fullName evidence="4">Phosphodiester glycosidase family protein</fullName>
    </submittedName>
</protein>
<evidence type="ECO:0000259" key="3">
    <source>
        <dbReference type="Pfam" id="PF09992"/>
    </source>
</evidence>
<organism evidence="4 5">
    <name type="scientific">Kutzneria chonburiensis</name>
    <dbReference type="NCBI Taxonomy" id="1483604"/>
    <lineage>
        <taxon>Bacteria</taxon>
        <taxon>Bacillati</taxon>
        <taxon>Actinomycetota</taxon>
        <taxon>Actinomycetes</taxon>
        <taxon>Pseudonocardiales</taxon>
        <taxon>Pseudonocardiaceae</taxon>
        <taxon>Kutzneria</taxon>
    </lineage>
</organism>
<feature type="domain" description="Phosphodiester glycosidase" evidence="3">
    <location>
        <begin position="206"/>
        <end position="374"/>
    </location>
</feature>
<dbReference type="Pfam" id="PF09992">
    <property type="entry name" value="NAGPA"/>
    <property type="match status" value="1"/>
</dbReference>
<sequence>MRPASLSALAAFLVVISLTTPPSATAEPTTPPPVQVDGTSKPIGPGTTLSTFSRVDPDGWLSGTVLTADLSNPRLTVGLLTPPHVGQVQTVTTMATAQHAFAGVNGDFFDINNTGAPRGVEVSNGQLVKGPWTDPTPWRPSVGVDVNDIGRIVNAYLDGKVTLPSGPLPLDGLNQEQAPPNGLAAFTPAWGTASRAFYNVTKVHEVAVVNGVVAGHDPGPIPDNGFVLAGTGSDADLLAALHIGDPVSVTYGPRTEPANTFRTLMGVRDVAVRDGQVQTLDDTAINPETAIGFSQDGKKMQLVVIDGRTPASRGVTEQQLAYIMRQRGAYNAVIIDGGGSSTLVSRDAGTPDVWQRNVPSDGVEREVGNGIGLFAAPGSGRLTGIDLTTGDKVFTGLHRQLKATGYDEEYGPADLGTPHWFGADRNGLVTGRQPGTAQVAVAAKGISQPGKIQVLPALARITATPKTVSLLAGQTARVQVTGYDAIGESAAIDPVDMTLDYDHSLVGIAPNPDGTLALTPKTPQGTGVVTVRVGGHVSKFGVTIGLKSEPVTGFDDVTGWKFSSARGSGAISQAGGALRLNFDFTKSTEIRTAVATAPTPIPVDGATRQFQLSVNGDGKGEWLAALITDASGANSSVYGEHVTWNGWQRTTFTVPTTVKQPITVRGVEAIEATRARYSGQLDFDDLTAGVALPVTVPPEPPVLDPLVREQSTSDGGMAVLSTVTDRTLAEAVASHPKFLVVDGTTPDTKAKVDAAVQGRFPVYYSPGRDYGPDWTSVFGPDHQSFVRDGIRYVLLNSATGALRTSDYAQLADLRGQLTGRVVVVTYGISDPNERRMLDHWLPHGAEVIEATGPTGVERDDGLPWIHVPTSDLGWTTVTDQVEFRPVLDGITVAVDPDKITATSTTGLPLRYPMSVTWTGSRGVHIGDIRCGWGDILAFDPSTGDYKRCRPGPAALTITTNHVSQTVTL</sequence>
<dbReference type="RefSeq" id="WP_273943379.1">
    <property type="nucleotide sequence ID" value="NZ_CP097263.1"/>
</dbReference>
<name>A0ABV6N1T2_9PSEU</name>
<evidence type="ECO:0000256" key="2">
    <source>
        <dbReference type="SAM" id="SignalP"/>
    </source>
</evidence>
<keyword evidence="2" id="KW-0732">Signal</keyword>
<evidence type="ECO:0000313" key="5">
    <source>
        <dbReference type="Proteomes" id="UP001589810"/>
    </source>
</evidence>
<dbReference type="GO" id="GO:0016798">
    <property type="term" value="F:hydrolase activity, acting on glycosyl bonds"/>
    <property type="evidence" value="ECO:0007669"/>
    <property type="project" value="UniProtKB-KW"/>
</dbReference>
<dbReference type="PANTHER" id="PTHR40446:SF2">
    <property type="entry name" value="N-ACETYLGLUCOSAMINE-1-PHOSPHODIESTER ALPHA-N-ACETYLGLUCOSAMINIDASE"/>
    <property type="match status" value="1"/>
</dbReference>
<keyword evidence="4" id="KW-0378">Hydrolase</keyword>
<keyword evidence="5" id="KW-1185">Reference proteome</keyword>